<dbReference type="InterPro" id="IPR010427">
    <property type="entry name" value="DUF1023"/>
</dbReference>
<protein>
    <submittedName>
        <fullName evidence="3">Alpha/beta hydrolase</fullName>
    </submittedName>
</protein>
<evidence type="ECO:0000313" key="3">
    <source>
        <dbReference type="EMBL" id="MFF3570060.1"/>
    </source>
</evidence>
<dbReference type="RefSeq" id="WP_387404554.1">
    <property type="nucleotide sequence ID" value="NZ_JBIAQY010000006.1"/>
</dbReference>
<feature type="region of interest" description="Disordered" evidence="1">
    <location>
        <begin position="137"/>
        <end position="170"/>
    </location>
</feature>
<dbReference type="Pfam" id="PF06259">
    <property type="entry name" value="Abhydrolase_8"/>
    <property type="match status" value="1"/>
</dbReference>
<dbReference type="GO" id="GO:0016787">
    <property type="term" value="F:hydrolase activity"/>
    <property type="evidence" value="ECO:0007669"/>
    <property type="project" value="UniProtKB-KW"/>
</dbReference>
<accession>A0ABW6S190</accession>
<proteinExistence type="predicted"/>
<keyword evidence="3" id="KW-0378">Hydrolase</keyword>
<dbReference type="EMBL" id="JBIAQY010000006">
    <property type="protein sequence ID" value="MFF3570060.1"/>
    <property type="molecule type" value="Genomic_DNA"/>
</dbReference>
<feature type="compositionally biased region" description="Polar residues" evidence="1">
    <location>
        <begin position="137"/>
        <end position="154"/>
    </location>
</feature>
<comment type="caution">
    <text evidence="3">The sequence shown here is derived from an EMBL/GenBank/DDBJ whole genome shotgun (WGS) entry which is preliminary data.</text>
</comment>
<dbReference type="Proteomes" id="UP001601992">
    <property type="component" value="Unassembled WGS sequence"/>
</dbReference>
<evidence type="ECO:0000313" key="4">
    <source>
        <dbReference type="Proteomes" id="UP001601992"/>
    </source>
</evidence>
<reference evidence="3 4" key="1">
    <citation type="submission" date="2024-10" db="EMBL/GenBank/DDBJ databases">
        <title>The Natural Products Discovery Center: Release of the First 8490 Sequenced Strains for Exploring Actinobacteria Biosynthetic Diversity.</title>
        <authorList>
            <person name="Kalkreuter E."/>
            <person name="Kautsar S.A."/>
            <person name="Yang D."/>
            <person name="Bader C.D."/>
            <person name="Teijaro C.N."/>
            <person name="Fluegel L."/>
            <person name="Davis C.M."/>
            <person name="Simpson J.R."/>
            <person name="Lauterbach L."/>
            <person name="Steele A.D."/>
            <person name="Gui C."/>
            <person name="Meng S."/>
            <person name="Li G."/>
            <person name="Viehrig K."/>
            <person name="Ye F."/>
            <person name="Su P."/>
            <person name="Kiefer A.F."/>
            <person name="Nichols A."/>
            <person name="Cepeda A.J."/>
            <person name="Yan W."/>
            <person name="Fan B."/>
            <person name="Jiang Y."/>
            <person name="Adhikari A."/>
            <person name="Zheng C.-J."/>
            <person name="Schuster L."/>
            <person name="Cowan T.M."/>
            <person name="Smanski M.J."/>
            <person name="Chevrette M.G."/>
            <person name="De Carvalho L.P.S."/>
            <person name="Shen B."/>
        </authorList>
    </citation>
    <scope>NUCLEOTIDE SEQUENCE [LARGE SCALE GENOMIC DNA]</scope>
    <source>
        <strain evidence="3 4">NPDC002593</strain>
    </source>
</reference>
<sequence length="183" mass="18941">MPPRRISPTPIPALKSFQNGLRASHVGAPSYNTVVGHSYGTTVIGDAAGHDQLHPDDPPSSRGPLNADNVVFVASPGSTVDHAGDLHLTGVPQDQVPQHVWSTRAKGDWIGIPARSGEILDAARTGPARRPFIRSTTRTAGSATMSPRPSTAAGSSPPIPVATATIGTPTTGNRARPCAIWVA</sequence>
<evidence type="ECO:0000259" key="2">
    <source>
        <dbReference type="Pfam" id="PF06259"/>
    </source>
</evidence>
<evidence type="ECO:0000256" key="1">
    <source>
        <dbReference type="SAM" id="MobiDB-lite"/>
    </source>
</evidence>
<keyword evidence="4" id="KW-1185">Reference proteome</keyword>
<feature type="compositionally biased region" description="Basic and acidic residues" evidence="1">
    <location>
        <begin position="48"/>
        <end position="59"/>
    </location>
</feature>
<feature type="region of interest" description="Disordered" evidence="1">
    <location>
        <begin position="46"/>
        <end position="65"/>
    </location>
</feature>
<gene>
    <name evidence="3" type="ORF">ACFYXQ_19975</name>
</gene>
<feature type="domain" description="DUF1023" evidence="2">
    <location>
        <begin position="12"/>
        <end position="112"/>
    </location>
</feature>
<name>A0ABW6S190_9NOCA</name>
<organism evidence="3 4">
    <name type="scientific">Nocardia jiangxiensis</name>
    <dbReference type="NCBI Taxonomy" id="282685"/>
    <lineage>
        <taxon>Bacteria</taxon>
        <taxon>Bacillati</taxon>
        <taxon>Actinomycetota</taxon>
        <taxon>Actinomycetes</taxon>
        <taxon>Mycobacteriales</taxon>
        <taxon>Nocardiaceae</taxon>
        <taxon>Nocardia</taxon>
    </lineage>
</organism>